<sequence length="334" mass="36580">MAGIISIFNNKGGVGKTTYVFHVAHILARRGLRVLLVDLDTQGNLTSYCLSDEQLTAAWGGRGNSIFKVVEPIIRGIGDYDYRAPIDLAYEGGFVSLVPGDLRLSDFEDFLGDSWNAARGGAEASVRTQTALNRFIEEAIEETAADVVFIDLGPNLGALNRSALAISDYFITPLAPDLFSIQGTENLGSKLSAWQSQWEQIRQNWTGEGVSLPSGAPIYLGYVMQMHNMRSRSEQGMTAGWGIYGGRIEAAVQSNIVDKIGEDRVIRWDDGSYRLGQIPNLHSLIPYSQEARKPIFDCTGADGLRGAHQTKARESLGLFDDIVRTIETVLDDTD</sequence>
<dbReference type="Proteomes" id="UP000049222">
    <property type="component" value="Unassembled WGS sequence"/>
</dbReference>
<evidence type="ECO:0000313" key="3">
    <source>
        <dbReference type="Proteomes" id="UP000049222"/>
    </source>
</evidence>
<gene>
    <name evidence="2" type="primary">soj_3</name>
    <name evidence="2" type="ORF">JDO7802_00423</name>
</gene>
<dbReference type="InterPro" id="IPR027417">
    <property type="entry name" value="P-loop_NTPase"/>
</dbReference>
<dbReference type="OrthoDB" id="9777757at2"/>
<dbReference type="Gene3D" id="3.40.50.300">
    <property type="entry name" value="P-loop containing nucleotide triphosphate hydrolases"/>
    <property type="match status" value="1"/>
</dbReference>
<organism evidence="2 3">
    <name type="scientific">Jannaschia donghaensis</name>
    <dbReference type="NCBI Taxonomy" id="420998"/>
    <lineage>
        <taxon>Bacteria</taxon>
        <taxon>Pseudomonadati</taxon>
        <taxon>Pseudomonadota</taxon>
        <taxon>Alphaproteobacteria</taxon>
        <taxon>Rhodobacterales</taxon>
        <taxon>Roseobacteraceae</taxon>
        <taxon>Jannaschia</taxon>
    </lineage>
</organism>
<dbReference type="Pfam" id="PF13614">
    <property type="entry name" value="AAA_31"/>
    <property type="match status" value="1"/>
</dbReference>
<keyword evidence="3" id="KW-1185">Reference proteome</keyword>
<proteinExistence type="predicted"/>
<dbReference type="PANTHER" id="PTHR13696">
    <property type="entry name" value="P-LOOP CONTAINING NUCLEOSIDE TRIPHOSPHATE HYDROLASE"/>
    <property type="match status" value="1"/>
</dbReference>
<name>A0A0M6YDK2_9RHOB</name>
<dbReference type="InterPro" id="IPR050678">
    <property type="entry name" value="DNA_Partitioning_ATPase"/>
</dbReference>
<dbReference type="SUPFAM" id="SSF52540">
    <property type="entry name" value="P-loop containing nucleoside triphosphate hydrolases"/>
    <property type="match status" value="1"/>
</dbReference>
<dbReference type="AlphaFoldDB" id="A0A0M6YDK2"/>
<dbReference type="RefSeq" id="WP_055082119.1">
    <property type="nucleotide sequence ID" value="NZ_CXSU01000005.1"/>
</dbReference>
<accession>A0A0M6YDK2</accession>
<dbReference type="STRING" id="420998.JDO7802_00423"/>
<evidence type="ECO:0000259" key="1">
    <source>
        <dbReference type="Pfam" id="PF13614"/>
    </source>
</evidence>
<dbReference type="PANTHER" id="PTHR13696:SF99">
    <property type="entry name" value="COBYRINIC ACID AC-DIAMIDE SYNTHASE"/>
    <property type="match status" value="1"/>
</dbReference>
<dbReference type="CDD" id="cd02042">
    <property type="entry name" value="ParAB_family"/>
    <property type="match status" value="1"/>
</dbReference>
<dbReference type="InterPro" id="IPR025669">
    <property type="entry name" value="AAA_dom"/>
</dbReference>
<reference evidence="2 3" key="1">
    <citation type="submission" date="2015-07" db="EMBL/GenBank/DDBJ databases">
        <authorList>
            <person name="Noorani M."/>
        </authorList>
    </citation>
    <scope>NUCLEOTIDE SEQUENCE [LARGE SCALE GENOMIC DNA]</scope>
    <source>
        <strain evidence="2 3">CECT 7802</strain>
    </source>
</reference>
<protein>
    <submittedName>
        <fullName evidence="2">Sporulation initiation inhibitor protein soj</fullName>
    </submittedName>
</protein>
<dbReference type="EMBL" id="CXSU01000005">
    <property type="protein sequence ID" value="CTQ48421.1"/>
    <property type="molecule type" value="Genomic_DNA"/>
</dbReference>
<feature type="domain" description="AAA" evidence="1">
    <location>
        <begin position="4"/>
        <end position="197"/>
    </location>
</feature>
<evidence type="ECO:0000313" key="2">
    <source>
        <dbReference type="EMBL" id="CTQ48421.1"/>
    </source>
</evidence>